<gene>
    <name evidence="1" type="ORF">CEPIT_LOCUS25802</name>
</gene>
<evidence type="ECO:0000313" key="1">
    <source>
        <dbReference type="EMBL" id="CAH9124203.1"/>
    </source>
</evidence>
<dbReference type="Proteomes" id="UP001152523">
    <property type="component" value="Unassembled WGS sequence"/>
</dbReference>
<reference evidence="1" key="1">
    <citation type="submission" date="2022-07" db="EMBL/GenBank/DDBJ databases">
        <authorList>
            <person name="Macas J."/>
            <person name="Novak P."/>
            <person name="Neumann P."/>
        </authorList>
    </citation>
    <scope>NUCLEOTIDE SEQUENCE</scope>
</reference>
<accession>A0AAV0EP73</accession>
<dbReference type="AlphaFoldDB" id="A0AAV0EP73"/>
<sequence length="194" mass="23189">MTMTLKNSVQILESKLYNFYTRIQTKSLEDIFQILHPTLISSSLFFNISEIYIYTSCAEHVGEKPSNTFKVFFLQKKGAKVTKVKWVYTSTKLGEKASYQEARKCIWVTRILQNSQKEDFQILYFCTVKSNRVFLYWSFKTPVFLSFPHRKDLIRRMEEVYEHEMMKCVKQFISWYHVPDNRARVHLVLSRPNP</sequence>
<evidence type="ECO:0000313" key="2">
    <source>
        <dbReference type="Proteomes" id="UP001152523"/>
    </source>
</evidence>
<name>A0AAV0EP73_9ASTE</name>
<dbReference type="EMBL" id="CAMAPF010000933">
    <property type="protein sequence ID" value="CAH9124203.1"/>
    <property type="molecule type" value="Genomic_DNA"/>
</dbReference>
<protein>
    <submittedName>
        <fullName evidence="1">Uncharacterized protein</fullName>
    </submittedName>
</protein>
<keyword evidence="2" id="KW-1185">Reference proteome</keyword>
<comment type="caution">
    <text evidence="1">The sequence shown here is derived from an EMBL/GenBank/DDBJ whole genome shotgun (WGS) entry which is preliminary data.</text>
</comment>
<organism evidence="1 2">
    <name type="scientific">Cuscuta epithymum</name>
    <dbReference type="NCBI Taxonomy" id="186058"/>
    <lineage>
        <taxon>Eukaryota</taxon>
        <taxon>Viridiplantae</taxon>
        <taxon>Streptophyta</taxon>
        <taxon>Embryophyta</taxon>
        <taxon>Tracheophyta</taxon>
        <taxon>Spermatophyta</taxon>
        <taxon>Magnoliopsida</taxon>
        <taxon>eudicotyledons</taxon>
        <taxon>Gunneridae</taxon>
        <taxon>Pentapetalae</taxon>
        <taxon>asterids</taxon>
        <taxon>lamiids</taxon>
        <taxon>Solanales</taxon>
        <taxon>Convolvulaceae</taxon>
        <taxon>Cuscuteae</taxon>
        <taxon>Cuscuta</taxon>
        <taxon>Cuscuta subgen. Cuscuta</taxon>
    </lineage>
</organism>
<proteinExistence type="predicted"/>